<protein>
    <submittedName>
        <fullName evidence="1">Uncharacterized protein</fullName>
    </submittedName>
</protein>
<proteinExistence type="predicted"/>
<dbReference type="AlphaFoldDB" id="A0A7W5ZQZ0"/>
<evidence type="ECO:0000313" key="2">
    <source>
        <dbReference type="Proteomes" id="UP000541352"/>
    </source>
</evidence>
<organism evidence="1 2">
    <name type="scientific">Runella defluvii</name>
    <dbReference type="NCBI Taxonomy" id="370973"/>
    <lineage>
        <taxon>Bacteria</taxon>
        <taxon>Pseudomonadati</taxon>
        <taxon>Bacteroidota</taxon>
        <taxon>Cytophagia</taxon>
        <taxon>Cytophagales</taxon>
        <taxon>Spirosomataceae</taxon>
        <taxon>Runella</taxon>
    </lineage>
</organism>
<name>A0A7W5ZQZ0_9BACT</name>
<evidence type="ECO:0000313" key="1">
    <source>
        <dbReference type="EMBL" id="MBB3841493.1"/>
    </source>
</evidence>
<keyword evidence="2" id="KW-1185">Reference proteome</keyword>
<dbReference type="Proteomes" id="UP000541352">
    <property type="component" value="Unassembled WGS sequence"/>
</dbReference>
<accession>A0A7W5ZQZ0</accession>
<reference evidence="1 2" key="1">
    <citation type="submission" date="2020-08" db="EMBL/GenBank/DDBJ databases">
        <title>Genomic Encyclopedia of Type Strains, Phase IV (KMG-IV): sequencing the most valuable type-strain genomes for metagenomic binning, comparative biology and taxonomic classification.</title>
        <authorList>
            <person name="Goeker M."/>
        </authorList>
    </citation>
    <scope>NUCLEOTIDE SEQUENCE [LARGE SCALE GENOMIC DNA]</scope>
    <source>
        <strain evidence="1 2">DSM 17976</strain>
    </source>
</reference>
<gene>
    <name evidence="1" type="ORF">FHS57_005521</name>
</gene>
<dbReference type="EMBL" id="JACIBY010000017">
    <property type="protein sequence ID" value="MBB3841493.1"/>
    <property type="molecule type" value="Genomic_DNA"/>
</dbReference>
<dbReference type="RefSeq" id="WP_183979196.1">
    <property type="nucleotide sequence ID" value="NZ_JACIBY010000017.1"/>
</dbReference>
<sequence length="108" mass="13067">MNPFPDSRAGFTLNIRGLYRDLEVLINDRWLHSTEVRYRIETRKGRWHLTMVYVYVQNPFQFLCRRLDHYDTEEKAKLYAQLFRRGMQRDARGTLKSNALHVFDICLN</sequence>
<comment type="caution">
    <text evidence="1">The sequence shown here is derived from an EMBL/GenBank/DDBJ whole genome shotgun (WGS) entry which is preliminary data.</text>
</comment>